<proteinExistence type="predicted"/>
<dbReference type="AlphaFoldDB" id="A0A8B6GH17"/>
<dbReference type="EMBL" id="UYJE01008426">
    <property type="protein sequence ID" value="VDI63860.1"/>
    <property type="molecule type" value="Genomic_DNA"/>
</dbReference>
<dbReference type="InterPro" id="IPR011042">
    <property type="entry name" value="6-blade_b-propeller_TolB-like"/>
</dbReference>
<keyword evidence="2" id="KW-1185">Reference proteome</keyword>
<dbReference type="Gene3D" id="2.120.10.30">
    <property type="entry name" value="TolB, C-terminal domain"/>
    <property type="match status" value="1"/>
</dbReference>
<name>A0A8B6GH17_MYTGA</name>
<evidence type="ECO:0000313" key="1">
    <source>
        <dbReference type="EMBL" id="VDI63860.1"/>
    </source>
</evidence>
<dbReference type="SUPFAM" id="SSF101898">
    <property type="entry name" value="NHL repeat"/>
    <property type="match status" value="1"/>
</dbReference>
<accession>A0A8B6GH17</accession>
<evidence type="ECO:0000313" key="2">
    <source>
        <dbReference type="Proteomes" id="UP000596742"/>
    </source>
</evidence>
<sequence length="363" mass="40822">MVKHFEQHLTDKIQLIEDMSIITVVTKFFEDIKSLDDVKEMPYINLNHSHLTSFVPGEIHQSIFGTIQDEIHKDKIIRIKAIKEYTTELGLVVNIVQCSENTFLIHDSDPDIIQKVTVRPDSTIKVLSQINERAHKTALTRNGDLLISDLTPKLKIIIGNGKTTSKYIFKPFLVQSIHINNENQLIVGAVKKLPVDYPVPGGGVVMVMDMDGNHVAKYEFDKKNEPLFTDLRDIITTKNGKIFIIDIITDDSRGRVVMMEKGTVSRIYIGHPDINSQNHPFKPCSTVATPNDNVIVSDMINNTLHFLDNSVHLLAYCNTVEDDILLPYSMLCSKPGTLFIGSSAPCIGNHKANIFEVEIPNHL</sequence>
<dbReference type="Proteomes" id="UP000596742">
    <property type="component" value="Unassembled WGS sequence"/>
</dbReference>
<organism evidence="1 2">
    <name type="scientific">Mytilus galloprovincialis</name>
    <name type="common">Mediterranean mussel</name>
    <dbReference type="NCBI Taxonomy" id="29158"/>
    <lineage>
        <taxon>Eukaryota</taxon>
        <taxon>Metazoa</taxon>
        <taxon>Spiralia</taxon>
        <taxon>Lophotrochozoa</taxon>
        <taxon>Mollusca</taxon>
        <taxon>Bivalvia</taxon>
        <taxon>Autobranchia</taxon>
        <taxon>Pteriomorphia</taxon>
        <taxon>Mytilida</taxon>
        <taxon>Mytiloidea</taxon>
        <taxon>Mytilidae</taxon>
        <taxon>Mytilinae</taxon>
        <taxon>Mytilus</taxon>
    </lineage>
</organism>
<gene>
    <name evidence="1" type="ORF">MGAL_10B067449</name>
</gene>
<reference evidence="1" key="1">
    <citation type="submission" date="2018-11" db="EMBL/GenBank/DDBJ databases">
        <authorList>
            <person name="Alioto T."/>
            <person name="Alioto T."/>
        </authorList>
    </citation>
    <scope>NUCLEOTIDE SEQUENCE</scope>
</reference>
<protein>
    <submittedName>
        <fullName evidence="1">Uncharacterized protein</fullName>
    </submittedName>
</protein>
<comment type="caution">
    <text evidence="1">The sequence shown here is derived from an EMBL/GenBank/DDBJ whole genome shotgun (WGS) entry which is preliminary data.</text>
</comment>
<dbReference type="OrthoDB" id="10510310at2759"/>